<evidence type="ECO:0000256" key="4">
    <source>
        <dbReference type="ARBA" id="ARBA00022775"/>
    </source>
</evidence>
<dbReference type="FunFam" id="1.20.5.580:FF:000002">
    <property type="entry name" value="Complexin, isoform AB"/>
    <property type="match status" value="1"/>
</dbReference>
<evidence type="ECO:0000256" key="3">
    <source>
        <dbReference type="ARBA" id="ARBA00022483"/>
    </source>
</evidence>
<dbReference type="EnsemblMetazoa" id="BGLB021974-RA">
    <property type="protein sequence ID" value="BGLB021974-PA"/>
    <property type="gene ID" value="BGLB021974"/>
</dbReference>
<dbReference type="GO" id="GO:0016079">
    <property type="term" value="P:synaptic vesicle exocytosis"/>
    <property type="evidence" value="ECO:0007669"/>
    <property type="project" value="TreeGrafter"/>
</dbReference>
<evidence type="ECO:0000256" key="5">
    <source>
        <dbReference type="ARBA" id="ARBA00023054"/>
    </source>
</evidence>
<keyword evidence="3" id="KW-0268">Exocytosis</keyword>
<protein>
    <recommendedName>
        <fullName evidence="10">Complexin</fullName>
    </recommendedName>
</protein>
<dbReference type="CDD" id="cd22808">
    <property type="entry name" value="Complexin_NTD_CPLX_I_II"/>
    <property type="match status" value="1"/>
</dbReference>
<evidence type="ECO:0000256" key="6">
    <source>
        <dbReference type="ARBA" id="ARBA00037297"/>
    </source>
</evidence>
<evidence type="ECO:0008006" key="10">
    <source>
        <dbReference type="Google" id="ProtNLM"/>
    </source>
</evidence>
<dbReference type="Gene3D" id="1.20.5.580">
    <property type="entry name" value="Single Helix bin"/>
    <property type="match status" value="1"/>
</dbReference>
<keyword evidence="5" id="KW-0175">Coiled coil</keyword>
<dbReference type="STRING" id="6526.A0A2C9KP44"/>
<evidence type="ECO:0000256" key="7">
    <source>
        <dbReference type="SAM" id="MobiDB-lite"/>
    </source>
</evidence>
<dbReference type="GO" id="GO:0043195">
    <property type="term" value="C:terminal bouton"/>
    <property type="evidence" value="ECO:0007669"/>
    <property type="project" value="TreeGrafter"/>
</dbReference>
<name>A0A2C9KP44_BIOGL</name>
<dbReference type="GO" id="GO:0019905">
    <property type="term" value="F:syntaxin binding"/>
    <property type="evidence" value="ECO:0007669"/>
    <property type="project" value="InterPro"/>
</dbReference>
<comment type="function">
    <text evidence="6">Positively regulates a late step in synaptic vesicle exocytosis.</text>
</comment>
<dbReference type="PANTHER" id="PTHR16705:SF4">
    <property type="entry name" value="COMPLEXIN"/>
    <property type="match status" value="1"/>
</dbReference>
<comment type="similarity">
    <text evidence="1">Belongs to the complexin/synaphin family.</text>
</comment>
<evidence type="ECO:0000313" key="8">
    <source>
        <dbReference type="EnsemblMetazoa" id="BGLB021974-PA"/>
    </source>
</evidence>
<dbReference type="GO" id="GO:0031201">
    <property type="term" value="C:SNARE complex"/>
    <property type="evidence" value="ECO:0007669"/>
    <property type="project" value="TreeGrafter"/>
</dbReference>
<dbReference type="SUPFAM" id="SSF58038">
    <property type="entry name" value="SNARE fusion complex"/>
    <property type="match status" value="1"/>
</dbReference>
<dbReference type="AlphaFoldDB" id="A0A2C9KP44"/>
<feature type="compositionally biased region" description="Basic and acidic residues" evidence="7">
    <location>
        <begin position="44"/>
        <end position="102"/>
    </location>
</feature>
<dbReference type="Proteomes" id="UP000076420">
    <property type="component" value="Unassembled WGS sequence"/>
</dbReference>
<feature type="region of interest" description="Disordered" evidence="7">
    <location>
        <begin position="1"/>
        <end position="27"/>
    </location>
</feature>
<evidence type="ECO:0000256" key="1">
    <source>
        <dbReference type="ARBA" id="ARBA00005396"/>
    </source>
</evidence>
<dbReference type="Pfam" id="PF05835">
    <property type="entry name" value="Synaphin"/>
    <property type="match status" value="1"/>
</dbReference>
<evidence type="ECO:0000256" key="2">
    <source>
        <dbReference type="ARBA" id="ARBA00022448"/>
    </source>
</evidence>
<dbReference type="PANTHER" id="PTHR16705">
    <property type="entry name" value="COMPLEXIN"/>
    <property type="match status" value="1"/>
</dbReference>
<organism evidence="8 9">
    <name type="scientific">Biomphalaria glabrata</name>
    <name type="common">Bloodfluke planorb</name>
    <name type="synonym">Freshwater snail</name>
    <dbReference type="NCBI Taxonomy" id="6526"/>
    <lineage>
        <taxon>Eukaryota</taxon>
        <taxon>Metazoa</taxon>
        <taxon>Spiralia</taxon>
        <taxon>Lophotrochozoa</taxon>
        <taxon>Mollusca</taxon>
        <taxon>Gastropoda</taxon>
        <taxon>Heterobranchia</taxon>
        <taxon>Euthyneura</taxon>
        <taxon>Panpulmonata</taxon>
        <taxon>Hygrophila</taxon>
        <taxon>Lymnaeoidea</taxon>
        <taxon>Planorbidae</taxon>
        <taxon>Biomphalaria</taxon>
    </lineage>
</organism>
<dbReference type="GO" id="GO:0046928">
    <property type="term" value="P:regulation of neurotransmitter secretion"/>
    <property type="evidence" value="ECO:0007669"/>
    <property type="project" value="TreeGrafter"/>
</dbReference>
<dbReference type="VEuPathDB" id="VectorBase:BGLAX_038230"/>
<keyword evidence="4" id="KW-0532">Neurotransmitter transport</keyword>
<sequence>MSTEMFASRCVSGGQHQRRDIEEGSTLPIEQDIFCLWSVSGAIGKDEEGGTNEKDDEAAREIEEARREMEEKRKEKHRKMEEERETMRQGIRDKYGLKKKEEPPEEEADPMADGRVGRKKKTPAELAAEANKEESDDEEFAKFPPNFSELSSKVSELPAKMAQGVGEITQKCVLQ</sequence>
<reference evidence="8" key="1">
    <citation type="submission" date="2020-05" db="UniProtKB">
        <authorList>
            <consortium name="EnsemblMetazoa"/>
        </authorList>
    </citation>
    <scope>IDENTIFICATION</scope>
    <source>
        <strain evidence="8">BB02</strain>
    </source>
</reference>
<accession>A0A2C9KP44</accession>
<keyword evidence="2" id="KW-0813">Transport</keyword>
<dbReference type="InterPro" id="IPR008849">
    <property type="entry name" value="Synaphin"/>
</dbReference>
<dbReference type="KEGG" id="bgt:106068661"/>
<evidence type="ECO:0000313" key="9">
    <source>
        <dbReference type="Proteomes" id="UP000076420"/>
    </source>
</evidence>
<gene>
    <name evidence="8" type="primary">106068661</name>
</gene>
<proteinExistence type="inferred from homology"/>
<feature type="region of interest" description="Disordered" evidence="7">
    <location>
        <begin position="43"/>
        <end position="144"/>
    </location>
</feature>
<dbReference type="VEuPathDB" id="VectorBase:BGLB021974"/>